<organism evidence="1 2">
    <name type="scientific">Laspinema olomoucense D3b</name>
    <dbReference type="NCBI Taxonomy" id="2953688"/>
    <lineage>
        <taxon>Bacteria</taxon>
        <taxon>Bacillati</taxon>
        <taxon>Cyanobacteriota</taxon>
        <taxon>Cyanophyceae</taxon>
        <taxon>Oscillatoriophycideae</taxon>
        <taxon>Oscillatoriales</taxon>
        <taxon>Laspinemataceae</taxon>
        <taxon>Laspinema</taxon>
        <taxon>Laspinema olomoucense</taxon>
    </lineage>
</organism>
<proteinExistence type="predicted"/>
<accession>A0ABT2N5A2</accession>
<sequence>MRRNQINSESVQLKLDLFPKIKPGQVVKIIGRDFTGHFDLKGFKAIVECPATGYHGGIWCWIQRFKLGTLYPVILEYDIYSLEMIGEFKTPWYKLSPRTQQSKIKSNTQ</sequence>
<comment type="caution">
    <text evidence="1">The sequence shown here is derived from an EMBL/GenBank/DDBJ whole genome shotgun (WGS) entry which is preliminary data.</text>
</comment>
<evidence type="ECO:0000313" key="2">
    <source>
        <dbReference type="Proteomes" id="UP001525961"/>
    </source>
</evidence>
<reference evidence="1 2" key="1">
    <citation type="journal article" date="2022" name="Front. Microbiol.">
        <title>High genomic differentiation and limited gene flow indicate recent cryptic speciation within the genus Laspinema (cyanobacteria).</title>
        <authorList>
            <person name="Stanojkovic A."/>
            <person name="Skoupy S."/>
            <person name="Skaloud P."/>
            <person name="Dvorak P."/>
        </authorList>
    </citation>
    <scope>NUCLEOTIDE SEQUENCE [LARGE SCALE GENOMIC DNA]</scope>
    <source>
        <strain evidence="1 2">D3b</strain>
    </source>
</reference>
<keyword evidence="2" id="KW-1185">Reference proteome</keyword>
<evidence type="ECO:0000313" key="1">
    <source>
        <dbReference type="EMBL" id="MCT7977641.1"/>
    </source>
</evidence>
<dbReference type="RefSeq" id="WP_261235102.1">
    <property type="nucleotide sequence ID" value="NZ_JAMXFA010000008.1"/>
</dbReference>
<dbReference type="Proteomes" id="UP001525961">
    <property type="component" value="Unassembled WGS sequence"/>
</dbReference>
<gene>
    <name evidence="1" type="ORF">NG792_07990</name>
</gene>
<name>A0ABT2N5A2_9CYAN</name>
<dbReference type="EMBL" id="JAMXFA010000008">
    <property type="protein sequence ID" value="MCT7977641.1"/>
    <property type="molecule type" value="Genomic_DNA"/>
</dbReference>
<protein>
    <submittedName>
        <fullName evidence="1">Uncharacterized protein</fullName>
    </submittedName>
</protein>